<dbReference type="PROSITE" id="PS00383">
    <property type="entry name" value="TYR_PHOSPHATASE_1"/>
    <property type="match status" value="1"/>
</dbReference>
<gene>
    <name evidence="2" type="ORF">ABII15_16905</name>
</gene>
<dbReference type="InterPro" id="IPR026893">
    <property type="entry name" value="Tyr/Ser_Pase_IphP-type"/>
</dbReference>
<dbReference type="KEGG" id="stac:ABII15_16905"/>
<proteinExistence type="predicted"/>
<feature type="chain" id="PRO_5043930455" evidence="1">
    <location>
        <begin position="29"/>
        <end position="363"/>
    </location>
</feature>
<keyword evidence="1" id="KW-0732">Signal</keyword>
<evidence type="ECO:0000256" key="1">
    <source>
        <dbReference type="SAM" id="SignalP"/>
    </source>
</evidence>
<dbReference type="Gene3D" id="3.90.190.10">
    <property type="entry name" value="Protein tyrosine phosphatase superfamily"/>
    <property type="match status" value="1"/>
</dbReference>
<sequence length="363" mass="38546">MTHTKQQMTRVRGTVTALSAAAFLATLAAPAASAHSAHAGHHASSARIPFTQAVVTAAATPGTYEITWKAPGTRHVTVKANGRTVASGGSTGKVKVTGLPAHVDRQWFDLTPDHGRGLRLADRLVKLDGAVNFRDAGGYRTTDGHWVKMGEIYRSDALDKLTGADLAKLKRLGIDTDFDLRMASERSAAPDRVPSGTSYVVADVLAGQDTGTTLPTTEAAAVAMMTEGEKFMVSGASAKSAYQKVFGGIADGDSVLFHCTAGKDRTGWANAALLTALGVPRETVMADYLASNDYRAEANAAALASMPPEQAKVYKPLLDVRAEYLNSGFDEVRKTFGSFDAYERQGLGLSKSELRDLKRDLLV</sequence>
<feature type="signal peptide" evidence="1">
    <location>
        <begin position="1"/>
        <end position="28"/>
    </location>
</feature>
<dbReference type="GO" id="GO:0004725">
    <property type="term" value="F:protein tyrosine phosphatase activity"/>
    <property type="evidence" value="ECO:0007669"/>
    <property type="project" value="UniProtKB-EC"/>
</dbReference>
<dbReference type="SUPFAM" id="SSF52799">
    <property type="entry name" value="(Phosphotyrosine protein) phosphatases II"/>
    <property type="match status" value="1"/>
</dbReference>
<dbReference type="InterPro" id="IPR029021">
    <property type="entry name" value="Prot-tyrosine_phosphatase-like"/>
</dbReference>
<dbReference type="Pfam" id="PF13350">
    <property type="entry name" value="Y_phosphatase3"/>
    <property type="match status" value="1"/>
</dbReference>
<protein>
    <submittedName>
        <fullName evidence="2">Tyrosine-protein phosphatase</fullName>
        <ecNumber evidence="2">3.1.3.48</ecNumber>
    </submittedName>
</protein>
<reference evidence="2" key="1">
    <citation type="submission" date="2024-06" db="EMBL/GenBank/DDBJ databases">
        <title>Streptomyces sp. strain HUAS MG91 genome sequences.</title>
        <authorList>
            <person name="Mo P."/>
        </authorList>
    </citation>
    <scope>NUCLEOTIDE SEQUENCE</scope>
    <source>
        <strain evidence="2">HUAS MG91</strain>
    </source>
</reference>
<accession>A0AAU8ITM3</accession>
<dbReference type="RefSeq" id="WP_353943157.1">
    <property type="nucleotide sequence ID" value="NZ_CP159534.1"/>
</dbReference>
<dbReference type="AlphaFoldDB" id="A0AAU8ITM3"/>
<keyword evidence="2" id="KW-0378">Hydrolase</keyword>
<dbReference type="EC" id="3.1.3.48" evidence="2"/>
<dbReference type="EMBL" id="CP159534">
    <property type="protein sequence ID" value="XCJ71544.1"/>
    <property type="molecule type" value="Genomic_DNA"/>
</dbReference>
<organism evidence="2">
    <name type="scientific">Streptomyces tabacisoli</name>
    <dbReference type="NCBI Taxonomy" id="3156398"/>
    <lineage>
        <taxon>Bacteria</taxon>
        <taxon>Bacillati</taxon>
        <taxon>Actinomycetota</taxon>
        <taxon>Actinomycetes</taxon>
        <taxon>Kitasatosporales</taxon>
        <taxon>Streptomycetaceae</taxon>
        <taxon>Streptomyces</taxon>
    </lineage>
</organism>
<dbReference type="InterPro" id="IPR016130">
    <property type="entry name" value="Tyr_Pase_AS"/>
</dbReference>
<name>A0AAU8ITM3_9ACTN</name>
<evidence type="ECO:0000313" key="2">
    <source>
        <dbReference type="EMBL" id="XCJ71544.1"/>
    </source>
</evidence>